<keyword evidence="5" id="KW-0269">Exonuclease</keyword>
<evidence type="ECO:0000259" key="7">
    <source>
        <dbReference type="SMART" id="SM00955"/>
    </source>
</evidence>
<dbReference type="Proteomes" id="UP001632038">
    <property type="component" value="Unassembled WGS sequence"/>
</dbReference>
<dbReference type="PROSITE" id="PS01175">
    <property type="entry name" value="RIBONUCLEASE_II"/>
    <property type="match status" value="1"/>
</dbReference>
<organism evidence="8 9">
    <name type="scientific">Castilleja foliolosa</name>
    <dbReference type="NCBI Taxonomy" id="1961234"/>
    <lineage>
        <taxon>Eukaryota</taxon>
        <taxon>Viridiplantae</taxon>
        <taxon>Streptophyta</taxon>
        <taxon>Embryophyta</taxon>
        <taxon>Tracheophyta</taxon>
        <taxon>Spermatophyta</taxon>
        <taxon>Magnoliopsida</taxon>
        <taxon>eudicotyledons</taxon>
        <taxon>Gunneridae</taxon>
        <taxon>Pentapetalae</taxon>
        <taxon>asterids</taxon>
        <taxon>lamiids</taxon>
        <taxon>Lamiales</taxon>
        <taxon>Orobanchaceae</taxon>
        <taxon>Pedicularideae</taxon>
        <taxon>Castillejinae</taxon>
        <taxon>Castilleja</taxon>
    </lineage>
</organism>
<dbReference type="HAMAP" id="MF_03045">
    <property type="entry name" value="DIS3L2"/>
    <property type="match status" value="1"/>
</dbReference>
<dbReference type="GO" id="GO:0000956">
    <property type="term" value="P:nuclear-transcribed mRNA catabolic process"/>
    <property type="evidence" value="ECO:0007669"/>
    <property type="project" value="UniProtKB-UniRule"/>
</dbReference>
<feature type="domain" description="RNB" evidence="7">
    <location>
        <begin position="462"/>
        <end position="806"/>
    </location>
</feature>
<dbReference type="InterPro" id="IPR041505">
    <property type="entry name" value="Dis3_CSD2"/>
</dbReference>
<evidence type="ECO:0000256" key="3">
    <source>
        <dbReference type="ARBA" id="ARBA00022842"/>
    </source>
</evidence>
<feature type="binding site" evidence="5">
    <location>
        <position position="483"/>
    </location>
    <ligand>
        <name>Mg(2+)</name>
        <dbReference type="ChEBI" id="CHEBI:18420"/>
    </ligand>
</feature>
<sequence>MGCLIVESSRVSTHTEEIFVDNNDIKDSKRKNRRSRKSKLTLSACSSMSEICSDASTSSHQVVSNGHHHECNADEQTIDPHKINGTVFSNSVPEAALSEEAVVGPVLIARPIDYHSRRAYFPRHRSEDAVSKALEKGELLRALFRVNAHNRLEAYCKIDGVQVDVLINGVVAQNRAIEGDTVAIIIDPPSQWPRMKGSSETINNPADHSNSHEVLPHARDCSKGKGKSNTDSDYVPSSNNINNTVSPDYTAAYYENDSSSRATTIDNGDSTVVLDSSCVNNDYGSVSSLEKLSALLSLYPSKRPTGKVVAVVEMSSRRDNVVGFLSIKQWISGRESKKNNNSGKKNKPLSDLSHGYILLTPTDPKFSKMMVHVRNLPESIKKRLEGNDLTIESDLVSAKIVDWAEECYIPDACVVQVFGRGSDVEAQIAAILFENSIDTSEFSSEVLSCLPWEIPREELKSRIDLRNLCVFTIDPSTASDLDDALSVEKLPNGVFRVGVHIADVSYFVQPNTPLDIDSKIRSTTVYLLRHKLPMLPPMLSDNLASLNPGVDRLAFSIFWDINPAGEALDHWIGRTVIRSCSKLSYEHAQGIIDGSFDSQGSNLYGPFEWRDVINSVKTLHEISKVLRGNRFKSGALSLESPKVVFLFDEGGLPYDSVVSGRTDSNFLVEEFMLLANKTAAEVITRTYPSCALLRRHPEPNMRKLRDFEAFCNKHGLKLDISNSEKLQFSLEHIKGELKNDSVLFDILMSYAARPMQLASYFCSGETDVGDYGHYALAVPLYTHFTSPLRRYPDIVVHRTLAAALEAEGVYLRKRVLRNVGRERTLGSCFTGVRFDKNEIECAEAREALASTAVKYKVPETETLADVAAHCNKRKLASKYVKDATDKLYMWVLLKRKEIMYCEARVLGLGPKFMSVYIPKLAIERRIYYDEVDGVTAEWLDATSTLLLIQSTTIHKRSIRRNSPSKSKTIEDIAVIVNPAELKLDVNSEANSNTINNEPAFFPLTVHILSTIPIAVHATGGDDGPLDIVARLYISSYFH</sequence>
<proteinExistence type="inferred from homology"/>
<comment type="cofactor">
    <cofactor evidence="5">
        <name>Mg(2+)</name>
        <dbReference type="ChEBI" id="CHEBI:18420"/>
    </cofactor>
    <cofactor evidence="5">
        <name>Mn(2+)</name>
        <dbReference type="ChEBI" id="CHEBI:29035"/>
    </cofactor>
</comment>
<comment type="similarity">
    <text evidence="5">Belongs to the RNR ribonuclease family. DIS3L2 subfamily.</text>
</comment>
<feature type="region of interest" description="Disordered" evidence="6">
    <location>
        <begin position="193"/>
        <end position="246"/>
    </location>
</feature>
<feature type="compositionally biased region" description="Polar residues" evidence="6">
    <location>
        <begin position="198"/>
        <end position="208"/>
    </location>
</feature>
<keyword evidence="9" id="KW-1185">Reference proteome</keyword>
<evidence type="ECO:0000256" key="1">
    <source>
        <dbReference type="ARBA" id="ARBA00022490"/>
    </source>
</evidence>
<evidence type="ECO:0000256" key="6">
    <source>
        <dbReference type="SAM" id="MobiDB-lite"/>
    </source>
</evidence>
<dbReference type="GO" id="GO:0046872">
    <property type="term" value="F:metal ion binding"/>
    <property type="evidence" value="ECO:0007669"/>
    <property type="project" value="UniProtKB-KW"/>
</dbReference>
<evidence type="ECO:0000256" key="4">
    <source>
        <dbReference type="ARBA" id="ARBA00022884"/>
    </source>
</evidence>
<dbReference type="InterPro" id="IPR028591">
    <property type="entry name" value="DIS3L2"/>
</dbReference>
<feature type="compositionally biased region" description="Polar residues" evidence="6">
    <location>
        <begin position="227"/>
        <end position="246"/>
    </location>
</feature>
<feature type="site" description="Important for catalytic activity" evidence="5">
    <location>
        <position position="482"/>
    </location>
</feature>
<dbReference type="Pfam" id="PF17849">
    <property type="entry name" value="OB_Dis3"/>
    <property type="match status" value="1"/>
</dbReference>
<comment type="function">
    <text evidence="5">3'-5'-exoribonuclease that specifically recognizes RNAs polyuridylated at their 3' end and mediates their degradation. Component of an exosome-independent RNA degradation pathway that mediates degradation of cytoplasmic mRNAs that have been deadenylated and subsequently uridylated at their 3'.</text>
</comment>
<keyword evidence="4 5" id="KW-0694">RNA-binding</keyword>
<comment type="caution">
    <text evidence="8">The sequence shown here is derived from an EMBL/GenBank/DDBJ whole genome shotgun (WGS) entry which is preliminary data.</text>
</comment>
<dbReference type="GO" id="GO:0000932">
    <property type="term" value="C:P-body"/>
    <property type="evidence" value="ECO:0007669"/>
    <property type="project" value="UniProtKB-SubCell"/>
</dbReference>
<keyword evidence="2 5" id="KW-0479">Metal-binding</keyword>
<name>A0ABD3DLJ9_9LAMI</name>
<dbReference type="AlphaFoldDB" id="A0ABD3DLJ9"/>
<keyword evidence="3 5" id="KW-0460">Magnesium</keyword>
<gene>
    <name evidence="8" type="ORF">CASFOL_012586</name>
</gene>
<dbReference type="EMBL" id="JAVIJP010000016">
    <property type="protein sequence ID" value="KAL3641771.1"/>
    <property type="molecule type" value="Genomic_DNA"/>
</dbReference>
<dbReference type="InterPro" id="IPR012340">
    <property type="entry name" value="NA-bd_OB-fold"/>
</dbReference>
<dbReference type="SUPFAM" id="SSF50249">
    <property type="entry name" value="Nucleic acid-binding proteins"/>
    <property type="match status" value="3"/>
</dbReference>
<dbReference type="SMART" id="SM00955">
    <property type="entry name" value="RNB"/>
    <property type="match status" value="1"/>
</dbReference>
<protein>
    <recommendedName>
        <fullName evidence="5">DIS3-like exonuclease 2</fullName>
        <ecNumber evidence="5">3.1.13.-</ecNumber>
    </recommendedName>
</protein>
<evidence type="ECO:0000256" key="2">
    <source>
        <dbReference type="ARBA" id="ARBA00022723"/>
    </source>
</evidence>
<dbReference type="InterPro" id="IPR022966">
    <property type="entry name" value="RNase_II/R_CS"/>
</dbReference>
<accession>A0ABD3DLJ9</accession>
<evidence type="ECO:0000313" key="9">
    <source>
        <dbReference type="Proteomes" id="UP001632038"/>
    </source>
</evidence>
<dbReference type="GO" id="GO:0000175">
    <property type="term" value="F:3'-5'-RNA exonuclease activity"/>
    <property type="evidence" value="ECO:0007669"/>
    <property type="project" value="UniProtKB-UniRule"/>
</dbReference>
<reference evidence="9" key="1">
    <citation type="journal article" date="2024" name="IScience">
        <title>Strigolactones Initiate the Formation of Haustorium-like Structures in Castilleja.</title>
        <authorList>
            <person name="Buerger M."/>
            <person name="Peterson D."/>
            <person name="Chory J."/>
        </authorList>
    </citation>
    <scope>NUCLEOTIDE SEQUENCE [LARGE SCALE GENOMIC DNA]</scope>
</reference>
<dbReference type="PANTHER" id="PTHR23355">
    <property type="entry name" value="RIBONUCLEASE"/>
    <property type="match status" value="1"/>
</dbReference>
<dbReference type="GO" id="GO:1990074">
    <property type="term" value="P:polyuridylation-dependent mRNA catabolic process"/>
    <property type="evidence" value="ECO:0007669"/>
    <property type="project" value="UniProtKB-UniRule"/>
</dbReference>
<feature type="binding site" evidence="5">
    <location>
        <position position="474"/>
    </location>
    <ligand>
        <name>Mg(2+)</name>
        <dbReference type="ChEBI" id="CHEBI:18420"/>
    </ligand>
</feature>
<keyword evidence="1 5" id="KW-0963">Cytoplasm</keyword>
<keyword evidence="5" id="KW-0540">Nuclease</keyword>
<dbReference type="PANTHER" id="PTHR23355:SF9">
    <property type="entry name" value="DIS3-LIKE EXONUCLEASE 2"/>
    <property type="match status" value="1"/>
</dbReference>
<keyword evidence="5" id="KW-0464">Manganese</keyword>
<evidence type="ECO:0000313" key="8">
    <source>
        <dbReference type="EMBL" id="KAL3641771.1"/>
    </source>
</evidence>
<dbReference type="Gene3D" id="2.40.50.690">
    <property type="match status" value="1"/>
</dbReference>
<dbReference type="Gene3D" id="2.40.50.700">
    <property type="match status" value="1"/>
</dbReference>
<dbReference type="GO" id="GO:0003723">
    <property type="term" value="F:RNA binding"/>
    <property type="evidence" value="ECO:0007669"/>
    <property type="project" value="UniProtKB-KW"/>
</dbReference>
<dbReference type="Pfam" id="PF00773">
    <property type="entry name" value="RNB"/>
    <property type="match status" value="1"/>
</dbReference>
<dbReference type="EC" id="3.1.13.-" evidence="5"/>
<evidence type="ECO:0000256" key="5">
    <source>
        <dbReference type="HAMAP-Rule" id="MF_03045"/>
    </source>
</evidence>
<dbReference type="InterPro" id="IPR050180">
    <property type="entry name" value="RNR_Ribonuclease"/>
</dbReference>
<keyword evidence="5" id="KW-0378">Hydrolase</keyword>
<feature type="compositionally biased region" description="Basic and acidic residues" evidence="6">
    <location>
        <begin position="209"/>
        <end position="223"/>
    </location>
</feature>
<dbReference type="InterPro" id="IPR001900">
    <property type="entry name" value="RNase_II/R"/>
</dbReference>
<comment type="subcellular location">
    <subcellularLocation>
        <location evidence="5">Cytoplasm</location>
    </subcellularLocation>
    <subcellularLocation>
        <location evidence="5">Cytoplasm</location>
        <location evidence="5">P-body</location>
    </subcellularLocation>
</comment>